<dbReference type="EMBL" id="CAXDID020000206">
    <property type="protein sequence ID" value="CAL6055380.1"/>
    <property type="molecule type" value="Genomic_DNA"/>
</dbReference>
<dbReference type="AlphaFoldDB" id="A0AA86QKF9"/>
<accession>A0AA86QKF9</accession>
<dbReference type="Proteomes" id="UP001642409">
    <property type="component" value="Unassembled WGS sequence"/>
</dbReference>
<reference evidence="1" key="1">
    <citation type="submission" date="2023-06" db="EMBL/GenBank/DDBJ databases">
        <authorList>
            <person name="Kurt Z."/>
        </authorList>
    </citation>
    <scope>NUCLEOTIDE SEQUENCE</scope>
</reference>
<evidence type="ECO:0000313" key="1">
    <source>
        <dbReference type="EMBL" id="CAI9954784.1"/>
    </source>
</evidence>
<comment type="caution">
    <text evidence="1">The sequence shown here is derived from an EMBL/GenBank/DDBJ whole genome shotgun (WGS) entry which is preliminary data.</text>
</comment>
<protein>
    <submittedName>
        <fullName evidence="1">Uncharacterized protein</fullName>
    </submittedName>
</protein>
<name>A0AA86QKF9_9EUKA</name>
<evidence type="ECO:0000313" key="2">
    <source>
        <dbReference type="EMBL" id="CAL6055380.1"/>
    </source>
</evidence>
<evidence type="ECO:0000313" key="3">
    <source>
        <dbReference type="Proteomes" id="UP001642409"/>
    </source>
</evidence>
<organism evidence="1">
    <name type="scientific">Hexamita inflata</name>
    <dbReference type="NCBI Taxonomy" id="28002"/>
    <lineage>
        <taxon>Eukaryota</taxon>
        <taxon>Metamonada</taxon>
        <taxon>Diplomonadida</taxon>
        <taxon>Hexamitidae</taxon>
        <taxon>Hexamitinae</taxon>
        <taxon>Hexamita</taxon>
    </lineage>
</organism>
<gene>
    <name evidence="1" type="ORF">HINF_LOCUS42429</name>
    <name evidence="2" type="ORF">HINF_LOCUS46515</name>
</gene>
<dbReference type="EMBL" id="CATOUU010000851">
    <property type="protein sequence ID" value="CAI9954784.1"/>
    <property type="molecule type" value="Genomic_DNA"/>
</dbReference>
<proteinExistence type="predicted"/>
<reference evidence="2 3" key="2">
    <citation type="submission" date="2024-07" db="EMBL/GenBank/DDBJ databases">
        <authorList>
            <person name="Akdeniz Z."/>
        </authorList>
    </citation>
    <scope>NUCLEOTIDE SEQUENCE [LARGE SCALE GENOMIC DNA]</scope>
</reference>
<keyword evidence="3" id="KW-1185">Reference proteome</keyword>
<sequence>MYTESEVDIISLNHVHRYSSLKQHLYEELKFRTLQNQTCIIKQIQSSFIVSWQIQADNIVPHFIMGRPFSIDVDQFTQALASYFKVTTNKVFETERLLFEAFSQVYKIHRTPIWNHVAQLLGKSKQQVKNFYFNTWATQFEPAAFNENKDVHSSNESASKDSLVLEKQASSSQRQVQDDEEYLYVQRYPVRPMLLKFSDFKVQMSESIQSQRFPAPDTDISFISFIM</sequence>